<dbReference type="InterPro" id="IPR036286">
    <property type="entry name" value="LexA/Signal_pep-like_sf"/>
</dbReference>
<evidence type="ECO:0000313" key="4">
    <source>
        <dbReference type="Proteomes" id="UP001166251"/>
    </source>
</evidence>
<feature type="domain" description="Peptidase S26" evidence="2">
    <location>
        <begin position="12"/>
        <end position="161"/>
    </location>
</feature>
<keyword evidence="1" id="KW-0812">Transmembrane</keyword>
<evidence type="ECO:0000256" key="1">
    <source>
        <dbReference type="SAM" id="Phobius"/>
    </source>
</evidence>
<feature type="transmembrane region" description="Helical" evidence="1">
    <location>
        <begin position="7"/>
        <end position="26"/>
    </location>
</feature>
<organism evidence="3 4">
    <name type="scientific">Neiella holothuriorum</name>
    <dbReference type="NCBI Taxonomy" id="2870530"/>
    <lineage>
        <taxon>Bacteria</taxon>
        <taxon>Pseudomonadati</taxon>
        <taxon>Pseudomonadota</taxon>
        <taxon>Gammaproteobacteria</taxon>
        <taxon>Alteromonadales</taxon>
        <taxon>Echinimonadaceae</taxon>
        <taxon>Neiella</taxon>
    </lineage>
</organism>
<accession>A0ABS7EHR2</accession>
<sequence length="164" mass="18600">MRVSIRQLAIPLSMFLIMGLLMWAFFQRFTVAIDPQEYRCLPHWLFLIDRHDTNVQTGDLVGFVHTDGAPMIRAGTRLIKYYAAGSGSKVVIDQDVTVIDGQAHHVSMRFGLRVLKERISSYQRTEIVPDDHMFLMGTTPTSNDSRFWGSVPKNAVIGKAYVLL</sequence>
<evidence type="ECO:0000259" key="2">
    <source>
        <dbReference type="Pfam" id="PF10502"/>
    </source>
</evidence>
<dbReference type="RefSeq" id="WP_220103974.1">
    <property type="nucleotide sequence ID" value="NZ_JAHZSS010000010.1"/>
</dbReference>
<proteinExistence type="predicted"/>
<keyword evidence="1" id="KW-0472">Membrane</keyword>
<dbReference type="Pfam" id="PF10502">
    <property type="entry name" value="Peptidase_S26"/>
    <property type="match status" value="1"/>
</dbReference>
<evidence type="ECO:0000313" key="3">
    <source>
        <dbReference type="EMBL" id="MBW8191291.1"/>
    </source>
</evidence>
<dbReference type="EMBL" id="JAHZSS010000010">
    <property type="protein sequence ID" value="MBW8191291.1"/>
    <property type="molecule type" value="Genomic_DNA"/>
</dbReference>
<dbReference type="SUPFAM" id="SSF51306">
    <property type="entry name" value="LexA/Signal peptidase"/>
    <property type="match status" value="1"/>
</dbReference>
<name>A0ABS7EHR2_9GAMM</name>
<keyword evidence="1" id="KW-1133">Transmembrane helix</keyword>
<gene>
    <name evidence="3" type="ORF">K0504_09605</name>
</gene>
<dbReference type="InterPro" id="IPR019533">
    <property type="entry name" value="Peptidase_S26"/>
</dbReference>
<dbReference type="Proteomes" id="UP001166251">
    <property type="component" value="Unassembled WGS sequence"/>
</dbReference>
<reference evidence="3" key="1">
    <citation type="submission" date="2021-07" db="EMBL/GenBank/DDBJ databases">
        <title>Neiella marina sp. nov., isolated from the intestinal content of sea cucumber Apostichopus japonicus.</title>
        <authorList>
            <person name="Bai X."/>
        </authorList>
    </citation>
    <scope>NUCLEOTIDE SEQUENCE</scope>
    <source>
        <strain evidence="3">126</strain>
    </source>
</reference>
<comment type="caution">
    <text evidence="3">The sequence shown here is derived from an EMBL/GenBank/DDBJ whole genome shotgun (WGS) entry which is preliminary data.</text>
</comment>
<keyword evidence="4" id="KW-1185">Reference proteome</keyword>
<dbReference type="Gene3D" id="2.10.109.10">
    <property type="entry name" value="Umud Fragment, subunit A"/>
    <property type="match status" value="1"/>
</dbReference>
<protein>
    <submittedName>
        <fullName evidence="3">S26 family signal peptidase</fullName>
    </submittedName>
</protein>